<evidence type="ECO:0000313" key="18">
    <source>
        <dbReference type="Proteomes" id="UP000054526"/>
    </source>
</evidence>
<keyword evidence="7 12" id="KW-0067">ATP-binding</keyword>
<evidence type="ECO:0000256" key="10">
    <source>
        <dbReference type="ARBA" id="ARBA00023306"/>
    </source>
</evidence>
<dbReference type="Proteomes" id="UP000054526">
    <property type="component" value="Unassembled WGS sequence"/>
</dbReference>
<protein>
    <recommendedName>
        <fullName evidence="12">UDP-N-acetylmuramoyl-L-alanyl-D-glutamate--2,6-diaminopimelate ligase</fullName>
        <ecNumber evidence="12">6.3.2.13</ecNumber>
    </recommendedName>
    <alternativeName>
        <fullName evidence="12">Meso-A2pm-adding enzyme</fullName>
    </alternativeName>
    <alternativeName>
        <fullName evidence="12">Meso-diaminopimelate-adding enzyme</fullName>
    </alternativeName>
    <alternativeName>
        <fullName evidence="12">UDP-MurNAc-L-Ala-D-Glu:meso-diaminopimelate ligase</fullName>
    </alternativeName>
    <alternativeName>
        <fullName evidence="12">UDP-MurNAc-tripeptide synthetase</fullName>
    </alternativeName>
    <alternativeName>
        <fullName evidence="12">UDP-N-acetylmuramyl-tripeptide synthetase</fullName>
    </alternativeName>
</protein>
<feature type="binding site" evidence="12">
    <location>
        <position position="30"/>
    </location>
    <ligand>
        <name>UDP-N-acetyl-alpha-D-muramoyl-L-alanyl-D-glutamate</name>
        <dbReference type="ChEBI" id="CHEBI:83900"/>
    </ligand>
</feature>
<feature type="domain" description="Mur ligase central" evidence="16">
    <location>
        <begin position="106"/>
        <end position="314"/>
    </location>
</feature>
<dbReference type="SUPFAM" id="SSF53623">
    <property type="entry name" value="MurD-like peptide ligases, catalytic domain"/>
    <property type="match status" value="1"/>
</dbReference>
<comment type="PTM">
    <text evidence="12">Carboxylation is probably crucial for Mg(2+) binding and, consequently, for the gamma-phosphate positioning of ATP.</text>
</comment>
<dbReference type="EC" id="6.3.2.13" evidence="12"/>
<feature type="binding site" evidence="12">
    <location>
        <position position="183"/>
    </location>
    <ligand>
        <name>UDP-N-acetyl-alpha-D-muramoyl-L-alanyl-D-glutamate</name>
        <dbReference type="ChEBI" id="CHEBI:83900"/>
    </ligand>
</feature>
<feature type="binding site" evidence="12">
    <location>
        <position position="385"/>
    </location>
    <ligand>
        <name>meso-2,6-diaminopimelate</name>
        <dbReference type="ChEBI" id="CHEBI:57791"/>
    </ligand>
</feature>
<feature type="domain" description="Mur ligase C-terminal" evidence="15">
    <location>
        <begin position="336"/>
        <end position="466"/>
    </location>
</feature>
<comment type="caution">
    <text evidence="12">Lacks conserved residue(s) required for the propagation of feature annotation.</text>
</comment>
<dbReference type="InterPro" id="IPR036615">
    <property type="entry name" value="Mur_ligase_C_dom_sf"/>
</dbReference>
<dbReference type="Gene3D" id="3.40.1390.10">
    <property type="entry name" value="MurE/MurF, N-terminal domain"/>
    <property type="match status" value="1"/>
</dbReference>
<keyword evidence="10 12" id="KW-0131">Cell cycle</keyword>
<dbReference type="InterPro" id="IPR018109">
    <property type="entry name" value="Folylpolyglutamate_synth_CS"/>
</dbReference>
<dbReference type="InterPro" id="IPR004101">
    <property type="entry name" value="Mur_ligase_C"/>
</dbReference>
<evidence type="ECO:0000256" key="7">
    <source>
        <dbReference type="ARBA" id="ARBA00022840"/>
    </source>
</evidence>
<dbReference type="InterPro" id="IPR035911">
    <property type="entry name" value="MurE/MurF_N"/>
</dbReference>
<organism evidence="17 18">
    <name type="scientific">Cohnella kolymensis</name>
    <dbReference type="NCBI Taxonomy" id="1590652"/>
    <lineage>
        <taxon>Bacteria</taxon>
        <taxon>Bacillati</taxon>
        <taxon>Bacillota</taxon>
        <taxon>Bacilli</taxon>
        <taxon>Bacillales</taxon>
        <taxon>Paenibacillaceae</taxon>
        <taxon>Cohnella</taxon>
    </lineage>
</organism>
<keyword evidence="11 12" id="KW-0961">Cell wall biogenesis/degradation</keyword>
<evidence type="ECO:0000259" key="14">
    <source>
        <dbReference type="Pfam" id="PF01225"/>
    </source>
</evidence>
<evidence type="ECO:0000256" key="12">
    <source>
        <dbReference type="HAMAP-Rule" id="MF_00208"/>
    </source>
</evidence>
<dbReference type="Pfam" id="PF02875">
    <property type="entry name" value="Mur_ligase_C"/>
    <property type="match status" value="1"/>
</dbReference>
<feature type="binding site" evidence="12">
    <location>
        <position position="464"/>
    </location>
    <ligand>
        <name>meso-2,6-diaminopimelate</name>
        <dbReference type="ChEBI" id="CHEBI:57791"/>
    </ligand>
</feature>
<evidence type="ECO:0000256" key="1">
    <source>
        <dbReference type="ARBA" id="ARBA00004752"/>
    </source>
</evidence>
<keyword evidence="12" id="KW-0460">Magnesium</keyword>
<dbReference type="HAMAP" id="MF_00208">
    <property type="entry name" value="MurE"/>
    <property type="match status" value="1"/>
</dbReference>
<evidence type="ECO:0000256" key="9">
    <source>
        <dbReference type="ARBA" id="ARBA00022984"/>
    </source>
</evidence>
<dbReference type="SUPFAM" id="SSF63418">
    <property type="entry name" value="MurE/MurF N-terminal domain"/>
    <property type="match status" value="1"/>
</dbReference>
<keyword evidence="6 12" id="KW-0547">Nucleotide-binding</keyword>
<dbReference type="PANTHER" id="PTHR23135">
    <property type="entry name" value="MUR LIGASE FAMILY MEMBER"/>
    <property type="match status" value="1"/>
</dbReference>
<dbReference type="InterPro" id="IPR000713">
    <property type="entry name" value="Mur_ligase_N"/>
</dbReference>
<comment type="similarity">
    <text evidence="2 12">Belongs to the MurCDEF family. MurE subfamily.</text>
</comment>
<dbReference type="Gene3D" id="3.40.1190.10">
    <property type="entry name" value="Mur-like, catalytic domain"/>
    <property type="match status" value="1"/>
</dbReference>
<keyword evidence="9 12" id="KW-0573">Peptidoglycan synthesis</keyword>
<dbReference type="InterPro" id="IPR013221">
    <property type="entry name" value="Mur_ligase_cen"/>
</dbReference>
<feature type="binding site" evidence="12">
    <location>
        <position position="468"/>
    </location>
    <ligand>
        <name>meso-2,6-diaminopimelate</name>
        <dbReference type="ChEBI" id="CHEBI:57791"/>
    </ligand>
</feature>
<keyword evidence="8 12" id="KW-0133">Cell shape</keyword>
<evidence type="ECO:0000256" key="13">
    <source>
        <dbReference type="RuleBase" id="RU004135"/>
    </source>
</evidence>
<dbReference type="PROSITE" id="PS01011">
    <property type="entry name" value="FOLYLPOLYGLU_SYNT_1"/>
    <property type="match status" value="1"/>
</dbReference>
<sequence length="495" mass="53935">MNLYELSNQLLLSRLIGERSIEIQSLETDSRKVIPGTLFFCLPGHTVDGHEYAPQAVERGAVALVTSRQLPLDVAQLIVPDTRKALAVLADYYYGRPSHKLRPIGVTGTNGKTTTTYLVERILADAGISAGVIGTIETRYEGKSLEMSGTTPDVLQLQQIFHSMVEAGTDRCVMEVSSHALEQGRVIGCRFRTAIFTNLTQDHLDYHGTMEAYKAAKGLFFSRLGNTYADRPEDRTYAVLNADDPASEQFSKLTSAEVLTYGIENDAHLRASEVAISAKGTSFTLDAFDIRRKVNLRMVGKFNVYNALAALGAAICEGIQIDQAVQSLESIAGVPGRVEAVDGGQDFAVIVDYAHTPDGLENVLRTVNEIATGRVLCVFGCGGDRDKTKRPIMGRIAADLADRLIVTSDNPRTEDPIAILHDIEAGLKEAGVQEQRYELVPDRRAAIQKAVEMASPGDVVLIAGKGHETYQLISGVTHDFDDRLVAKEAIRSRSK</sequence>
<evidence type="ECO:0000259" key="15">
    <source>
        <dbReference type="Pfam" id="PF02875"/>
    </source>
</evidence>
<feature type="binding site" evidence="12">
    <location>
        <begin position="108"/>
        <end position="114"/>
    </location>
    <ligand>
        <name>ATP</name>
        <dbReference type="ChEBI" id="CHEBI:30616"/>
    </ligand>
</feature>
<evidence type="ECO:0000313" key="17">
    <source>
        <dbReference type="EMBL" id="KIL34647.1"/>
    </source>
</evidence>
<evidence type="ECO:0000259" key="16">
    <source>
        <dbReference type="Pfam" id="PF08245"/>
    </source>
</evidence>
<keyword evidence="4 12" id="KW-0436">Ligase</keyword>
<dbReference type="PANTHER" id="PTHR23135:SF4">
    <property type="entry name" value="UDP-N-ACETYLMURAMOYL-L-ALANYL-D-GLUTAMATE--2,6-DIAMINOPIMELATE LIGASE MURE HOMOLOG, CHLOROPLASTIC"/>
    <property type="match status" value="1"/>
</dbReference>
<dbReference type="Pfam" id="PF08245">
    <property type="entry name" value="Mur_ligase_M"/>
    <property type="match status" value="1"/>
</dbReference>
<comment type="cofactor">
    <cofactor evidence="12">
        <name>Mg(2+)</name>
        <dbReference type="ChEBI" id="CHEBI:18420"/>
    </cofactor>
</comment>
<dbReference type="Pfam" id="PF01225">
    <property type="entry name" value="Mur_ligase"/>
    <property type="match status" value="1"/>
</dbReference>
<feature type="binding site" evidence="12">
    <location>
        <position position="177"/>
    </location>
    <ligand>
        <name>UDP-N-acetyl-alpha-D-muramoyl-L-alanyl-D-glutamate</name>
        <dbReference type="ChEBI" id="CHEBI:83900"/>
    </ligand>
</feature>
<evidence type="ECO:0000256" key="3">
    <source>
        <dbReference type="ARBA" id="ARBA00022490"/>
    </source>
</evidence>
<gene>
    <name evidence="12" type="primary">murE</name>
    <name evidence="17" type="ORF">SD71_18640</name>
</gene>
<evidence type="ECO:0000256" key="6">
    <source>
        <dbReference type="ARBA" id="ARBA00022741"/>
    </source>
</evidence>
<comment type="caution">
    <text evidence="17">The sequence shown here is derived from an EMBL/GenBank/DDBJ whole genome shotgun (WGS) entry which is preliminary data.</text>
</comment>
<dbReference type="RefSeq" id="WP_041066595.1">
    <property type="nucleotide sequence ID" value="NZ_JXAL01000028.1"/>
</dbReference>
<proteinExistence type="inferred from homology"/>
<keyword evidence="5 12" id="KW-0132">Cell division</keyword>
<dbReference type="EMBL" id="JXAL01000028">
    <property type="protein sequence ID" value="KIL34647.1"/>
    <property type="molecule type" value="Genomic_DNA"/>
</dbReference>
<dbReference type="NCBIfam" id="NF001126">
    <property type="entry name" value="PRK00139.1-4"/>
    <property type="match status" value="1"/>
</dbReference>
<feature type="modified residue" description="N6-carboxylysine" evidence="12">
    <location>
        <position position="217"/>
    </location>
</feature>
<feature type="domain" description="Mur ligase N-terminal catalytic" evidence="14">
    <location>
        <begin position="22"/>
        <end position="94"/>
    </location>
</feature>
<comment type="pathway">
    <text evidence="1 12 13">Cell wall biogenesis; peptidoglycan biosynthesis.</text>
</comment>
<feature type="binding site" evidence="12">
    <location>
        <position position="185"/>
    </location>
    <ligand>
        <name>UDP-N-acetyl-alpha-D-muramoyl-L-alanyl-D-glutamate</name>
        <dbReference type="ChEBI" id="CHEBI:83900"/>
    </ligand>
</feature>
<dbReference type="NCBIfam" id="TIGR01085">
    <property type="entry name" value="murE"/>
    <property type="match status" value="1"/>
</dbReference>
<evidence type="ECO:0000256" key="4">
    <source>
        <dbReference type="ARBA" id="ARBA00022598"/>
    </source>
</evidence>
<comment type="catalytic activity">
    <reaction evidence="12">
        <text>UDP-N-acetyl-alpha-D-muramoyl-L-alanyl-D-glutamate + meso-2,6-diaminopimelate + ATP = UDP-N-acetyl-alpha-D-muramoyl-L-alanyl-gamma-D-glutamyl-meso-2,6-diaminopimelate + ADP + phosphate + H(+)</text>
        <dbReference type="Rhea" id="RHEA:23676"/>
        <dbReference type="ChEBI" id="CHEBI:15378"/>
        <dbReference type="ChEBI" id="CHEBI:30616"/>
        <dbReference type="ChEBI" id="CHEBI:43474"/>
        <dbReference type="ChEBI" id="CHEBI:57791"/>
        <dbReference type="ChEBI" id="CHEBI:83900"/>
        <dbReference type="ChEBI" id="CHEBI:83905"/>
        <dbReference type="ChEBI" id="CHEBI:456216"/>
        <dbReference type="EC" id="6.3.2.13"/>
    </reaction>
</comment>
<evidence type="ECO:0000256" key="5">
    <source>
        <dbReference type="ARBA" id="ARBA00022618"/>
    </source>
</evidence>
<name>A0ABR5A2L7_9BACL</name>
<dbReference type="SUPFAM" id="SSF53244">
    <property type="entry name" value="MurD-like peptide ligases, peptide-binding domain"/>
    <property type="match status" value="1"/>
</dbReference>
<feature type="binding site" evidence="12">
    <location>
        <begin position="150"/>
        <end position="151"/>
    </location>
    <ligand>
        <name>UDP-N-acetyl-alpha-D-muramoyl-L-alanyl-D-glutamate</name>
        <dbReference type="ChEBI" id="CHEBI:83900"/>
    </ligand>
</feature>
<reference evidence="17 18" key="1">
    <citation type="submission" date="2014-12" db="EMBL/GenBank/DDBJ databases">
        <title>Draft genome sequence of Cohnella kolymensis strain B-2846.</title>
        <authorList>
            <person name="Karlyshev A.V."/>
            <person name="Kudryashova E.B."/>
        </authorList>
    </citation>
    <scope>NUCLEOTIDE SEQUENCE [LARGE SCALE GENOMIC DNA]</scope>
    <source>
        <strain evidence="17 18">VKM B-2846</strain>
    </source>
</reference>
<keyword evidence="18" id="KW-1185">Reference proteome</keyword>
<comment type="subcellular location">
    <subcellularLocation>
        <location evidence="12 13">Cytoplasm</location>
    </subcellularLocation>
</comment>
<dbReference type="NCBIfam" id="NF001124">
    <property type="entry name" value="PRK00139.1-2"/>
    <property type="match status" value="1"/>
</dbReference>
<dbReference type="GO" id="GO:0016874">
    <property type="term" value="F:ligase activity"/>
    <property type="evidence" value="ECO:0007669"/>
    <property type="project" value="UniProtKB-KW"/>
</dbReference>
<keyword evidence="3 12" id="KW-0963">Cytoplasm</keyword>
<dbReference type="Gene3D" id="3.90.190.20">
    <property type="entry name" value="Mur ligase, C-terminal domain"/>
    <property type="match status" value="1"/>
</dbReference>
<evidence type="ECO:0000256" key="8">
    <source>
        <dbReference type="ARBA" id="ARBA00022960"/>
    </source>
</evidence>
<dbReference type="InterPro" id="IPR036565">
    <property type="entry name" value="Mur-like_cat_sf"/>
</dbReference>
<feature type="binding site" evidence="12">
    <location>
        <begin position="409"/>
        <end position="412"/>
    </location>
    <ligand>
        <name>meso-2,6-diaminopimelate</name>
        <dbReference type="ChEBI" id="CHEBI:57791"/>
    </ligand>
</feature>
<evidence type="ECO:0000256" key="2">
    <source>
        <dbReference type="ARBA" id="ARBA00005898"/>
    </source>
</evidence>
<comment type="function">
    <text evidence="12">Catalyzes the addition of meso-diaminopimelic acid to the nucleotide precursor UDP-N-acetylmuramoyl-L-alanyl-D-glutamate (UMAG) in the biosynthesis of bacterial cell-wall peptidoglycan.</text>
</comment>
<feature type="short sequence motif" description="Meso-diaminopimelate recognition motif" evidence="12">
    <location>
        <begin position="409"/>
        <end position="412"/>
    </location>
</feature>
<accession>A0ABR5A2L7</accession>
<evidence type="ECO:0000256" key="11">
    <source>
        <dbReference type="ARBA" id="ARBA00023316"/>
    </source>
</evidence>
<dbReference type="InterPro" id="IPR005761">
    <property type="entry name" value="UDP-N-AcMur-Glu-dNH2Pim_ligase"/>
</dbReference>